<evidence type="ECO:0000313" key="1">
    <source>
        <dbReference type="EMBL" id="CAD9295600.1"/>
    </source>
</evidence>
<accession>A0A7S1VCU4</accession>
<reference evidence="1" key="1">
    <citation type="submission" date="2021-01" db="EMBL/GenBank/DDBJ databases">
        <authorList>
            <person name="Corre E."/>
            <person name="Pelletier E."/>
            <person name="Niang G."/>
            <person name="Scheremetjew M."/>
            <person name="Finn R."/>
            <person name="Kale V."/>
            <person name="Holt S."/>
            <person name="Cochrane G."/>
            <person name="Meng A."/>
            <person name="Brown T."/>
            <person name="Cohen L."/>
        </authorList>
    </citation>
    <scope>NUCLEOTIDE SEQUENCE</scope>
    <source>
        <strain evidence="1">ATCC 50979</strain>
    </source>
</reference>
<dbReference type="SUPFAM" id="SSF51735">
    <property type="entry name" value="NAD(P)-binding Rossmann-fold domains"/>
    <property type="match status" value="1"/>
</dbReference>
<gene>
    <name evidence="1" type="ORF">SSP0437_LOCUS5475</name>
</gene>
<proteinExistence type="predicted"/>
<sequence>MSNTEANATAILQPLDTPLAYRENAYALTKLLQIMYARALSRRTSTHVVTLHPGCIRSNINDATVLADPAASSRNLYRTELLAPLASVVVRLAQSIIDTMWEHGSVGGRRVLWAALDRRVASGDHVHNFGQLNVWVGPQATDVAACDTVYDNTVELVARFDQ</sequence>
<dbReference type="Gene3D" id="3.40.50.720">
    <property type="entry name" value="NAD(P)-binding Rossmann-like Domain"/>
    <property type="match status" value="1"/>
</dbReference>
<organism evidence="1">
    <name type="scientific">Sexangularia sp. CB-2014</name>
    <dbReference type="NCBI Taxonomy" id="1486929"/>
    <lineage>
        <taxon>Eukaryota</taxon>
        <taxon>Amoebozoa</taxon>
        <taxon>Tubulinea</taxon>
        <taxon>Elardia</taxon>
        <taxon>Arcellinida</taxon>
        <taxon>Arcellinida incertae sedis</taxon>
        <taxon>Sexangularia</taxon>
    </lineage>
</organism>
<name>A0A7S1VCU4_9EUKA</name>
<dbReference type="AlphaFoldDB" id="A0A7S1VCU4"/>
<dbReference type="EMBL" id="HBGL01007100">
    <property type="protein sequence ID" value="CAD9295600.1"/>
    <property type="molecule type" value="Transcribed_RNA"/>
</dbReference>
<dbReference type="InterPro" id="IPR036291">
    <property type="entry name" value="NAD(P)-bd_dom_sf"/>
</dbReference>
<protein>
    <submittedName>
        <fullName evidence="1">Uncharacterized protein</fullName>
    </submittedName>
</protein>